<keyword evidence="4 9" id="KW-0132">Cell division</keyword>
<evidence type="ECO:0000256" key="1">
    <source>
        <dbReference type="ARBA" id="ARBA00004370"/>
    </source>
</evidence>
<dbReference type="EMBL" id="JAOTJC010000012">
    <property type="protein sequence ID" value="MCU7555533.1"/>
    <property type="molecule type" value="Genomic_DNA"/>
</dbReference>
<comment type="caution">
    <text evidence="11">The sequence shown here is derived from an EMBL/GenBank/DDBJ whole genome shotgun (WGS) entry which is preliminary data.</text>
</comment>
<evidence type="ECO:0000313" key="12">
    <source>
        <dbReference type="Proteomes" id="UP001209257"/>
    </source>
</evidence>
<evidence type="ECO:0000256" key="2">
    <source>
        <dbReference type="ARBA" id="ARBA00022475"/>
    </source>
</evidence>
<keyword evidence="5 9" id="KW-0812">Transmembrane</keyword>
<evidence type="ECO:0000256" key="4">
    <source>
        <dbReference type="ARBA" id="ARBA00022618"/>
    </source>
</evidence>
<evidence type="ECO:0000256" key="5">
    <source>
        <dbReference type="ARBA" id="ARBA00022692"/>
    </source>
</evidence>
<dbReference type="Proteomes" id="UP001209257">
    <property type="component" value="Unassembled WGS sequence"/>
</dbReference>
<evidence type="ECO:0000313" key="11">
    <source>
        <dbReference type="EMBL" id="MCU7555533.1"/>
    </source>
</evidence>
<feature type="domain" description="POTRA" evidence="10">
    <location>
        <begin position="42"/>
        <end position="111"/>
    </location>
</feature>
<keyword evidence="12" id="KW-1185">Reference proteome</keyword>
<dbReference type="GO" id="GO:0051301">
    <property type="term" value="P:cell division"/>
    <property type="evidence" value="ECO:0007669"/>
    <property type="project" value="UniProtKB-KW"/>
</dbReference>
<dbReference type="InterPro" id="IPR005548">
    <property type="entry name" value="Cell_div_FtsQ/DivIB_C"/>
</dbReference>
<accession>A0ABT2VRJ6</accession>
<evidence type="ECO:0000256" key="9">
    <source>
        <dbReference type="HAMAP-Rule" id="MF_00911"/>
    </source>
</evidence>
<evidence type="ECO:0000259" key="10">
    <source>
        <dbReference type="PROSITE" id="PS51779"/>
    </source>
</evidence>
<keyword evidence="2 9" id="KW-1003">Cell membrane</keyword>
<dbReference type="Gene3D" id="3.10.20.310">
    <property type="entry name" value="membrane protein fhac"/>
    <property type="match status" value="1"/>
</dbReference>
<name>A0ABT2VRJ6_9ALTE</name>
<evidence type="ECO:0000256" key="8">
    <source>
        <dbReference type="ARBA" id="ARBA00023306"/>
    </source>
</evidence>
<dbReference type="InterPro" id="IPR013685">
    <property type="entry name" value="POTRA_FtsQ_type"/>
</dbReference>
<dbReference type="InterPro" id="IPR026579">
    <property type="entry name" value="FtsQ"/>
</dbReference>
<dbReference type="PANTHER" id="PTHR35851">
    <property type="entry name" value="CELL DIVISION PROTEIN FTSQ"/>
    <property type="match status" value="1"/>
</dbReference>
<gene>
    <name evidence="9" type="primary">ftsQ</name>
    <name evidence="11" type="ORF">OCL06_13130</name>
</gene>
<dbReference type="PANTHER" id="PTHR35851:SF1">
    <property type="entry name" value="CELL DIVISION PROTEIN FTSQ"/>
    <property type="match status" value="1"/>
</dbReference>
<protein>
    <recommendedName>
        <fullName evidence="9">Cell division protein FtsQ</fullName>
    </recommendedName>
</protein>
<keyword evidence="8 9" id="KW-0131">Cell cycle</keyword>
<keyword evidence="6 9" id="KW-1133">Transmembrane helix</keyword>
<dbReference type="InterPro" id="IPR034746">
    <property type="entry name" value="POTRA"/>
</dbReference>
<evidence type="ECO:0000256" key="6">
    <source>
        <dbReference type="ARBA" id="ARBA00022989"/>
    </source>
</evidence>
<comment type="function">
    <text evidence="9">Essential cell division protein. May link together the upstream cell division proteins, which are predominantly cytoplasmic, with the downstream cell division proteins, which are predominantly periplasmic. May control correct divisome assembly.</text>
</comment>
<dbReference type="PROSITE" id="PS51779">
    <property type="entry name" value="POTRA"/>
    <property type="match status" value="1"/>
</dbReference>
<dbReference type="RefSeq" id="WP_262995288.1">
    <property type="nucleotide sequence ID" value="NZ_JAOTJC010000012.1"/>
</dbReference>
<organism evidence="11 12">
    <name type="scientific">Alteromonas salexigens</name>
    <dbReference type="NCBI Taxonomy" id="2982530"/>
    <lineage>
        <taxon>Bacteria</taxon>
        <taxon>Pseudomonadati</taxon>
        <taxon>Pseudomonadota</taxon>
        <taxon>Gammaproteobacteria</taxon>
        <taxon>Alteromonadales</taxon>
        <taxon>Alteromonadaceae</taxon>
        <taxon>Alteromonas/Salinimonas group</taxon>
        <taxon>Alteromonas</taxon>
    </lineage>
</organism>
<dbReference type="Gene3D" id="3.40.50.11690">
    <property type="entry name" value="Cell division protein FtsQ/DivIB"/>
    <property type="match status" value="1"/>
</dbReference>
<keyword evidence="3 9" id="KW-0997">Cell inner membrane</keyword>
<dbReference type="Pfam" id="PF08478">
    <property type="entry name" value="POTRA_1"/>
    <property type="match status" value="1"/>
</dbReference>
<comment type="subcellular location">
    <subcellularLocation>
        <location evidence="9">Cell inner membrane</location>
        <topology evidence="9">Single-pass type II membrane protein</topology>
    </subcellularLocation>
    <subcellularLocation>
        <location evidence="1">Membrane</location>
    </subcellularLocation>
    <text evidence="9">Localizes to the division septum.</text>
</comment>
<dbReference type="Pfam" id="PF03799">
    <property type="entry name" value="FtsQ_DivIB_C"/>
    <property type="match status" value="1"/>
</dbReference>
<evidence type="ECO:0000256" key="3">
    <source>
        <dbReference type="ARBA" id="ARBA00022519"/>
    </source>
</evidence>
<sequence length="246" mass="27968">MTDQARNSYELWGGVIFLLLIVCGLIFGGVKTYGWMQDEQQMPVQVIDFSGDYRYVNIARLERLIRQSQPGSFFALDVNDVYRLVEAQPWIYRASVRKQWPNTLKIYLVEQTPVAHWNDDLLLNPYGDTFNASGEGLTLPRLYGPGGSEKTALEGYHAMQSLLATAAMGINELSLSERFAWQLELQNGVELNLGRQEFIDRLQRFIDIYPLLATQPKGVKYVDLRYDTGLAVGWKSANGEQSEEES</sequence>
<feature type="transmembrane region" description="Helical" evidence="9">
    <location>
        <begin position="12"/>
        <end position="30"/>
    </location>
</feature>
<dbReference type="HAMAP" id="MF_00911">
    <property type="entry name" value="FtsQ_subfam"/>
    <property type="match status" value="1"/>
</dbReference>
<proteinExistence type="inferred from homology"/>
<comment type="subunit">
    <text evidence="9">Part of a complex composed of FtsB, FtsL and FtsQ.</text>
</comment>
<evidence type="ECO:0000256" key="7">
    <source>
        <dbReference type="ARBA" id="ARBA00023136"/>
    </source>
</evidence>
<keyword evidence="7 9" id="KW-0472">Membrane</keyword>
<reference evidence="12" key="1">
    <citation type="submission" date="2023-07" db="EMBL/GenBank/DDBJ databases">
        <title>Study on multiphase classification of strain Alteromonas salexigens isolated from the Yellow Sea.</title>
        <authorList>
            <person name="Sun L."/>
        </authorList>
    </citation>
    <scope>NUCLEOTIDE SEQUENCE [LARGE SCALE GENOMIC DNA]</scope>
    <source>
        <strain evidence="12">ASW11-19</strain>
    </source>
</reference>
<dbReference type="InterPro" id="IPR045335">
    <property type="entry name" value="FtsQ_C_sf"/>
</dbReference>
<comment type="similarity">
    <text evidence="9">Belongs to the FtsQ/DivIB family. FtsQ subfamily.</text>
</comment>